<dbReference type="Pfam" id="PF00106">
    <property type="entry name" value="adh_short"/>
    <property type="match status" value="1"/>
</dbReference>
<dbReference type="NCBIfam" id="NF005372">
    <property type="entry name" value="PRK06914.1"/>
    <property type="match status" value="1"/>
</dbReference>
<dbReference type="RefSeq" id="WP_377467990.1">
    <property type="nucleotide sequence ID" value="NZ_JBHLWN010000012.1"/>
</dbReference>
<dbReference type="PRINTS" id="PR00080">
    <property type="entry name" value="SDRFAMILY"/>
</dbReference>
<dbReference type="PROSITE" id="PS00061">
    <property type="entry name" value="ADH_SHORT"/>
    <property type="match status" value="1"/>
</dbReference>
<evidence type="ECO:0000256" key="1">
    <source>
        <dbReference type="ARBA" id="ARBA00006484"/>
    </source>
</evidence>
<keyword evidence="2" id="KW-0560">Oxidoreductase</keyword>
<dbReference type="Proteomes" id="UP001589776">
    <property type="component" value="Unassembled WGS sequence"/>
</dbReference>
<evidence type="ECO:0000256" key="3">
    <source>
        <dbReference type="RuleBase" id="RU000363"/>
    </source>
</evidence>
<gene>
    <name evidence="4" type="ORF">ACFFK0_01645</name>
</gene>
<dbReference type="InterPro" id="IPR002347">
    <property type="entry name" value="SDR_fam"/>
</dbReference>
<protein>
    <submittedName>
        <fullName evidence="4">SDR family oxidoreductase</fullName>
    </submittedName>
</protein>
<name>A0ABV6DEW1_9BACL</name>
<dbReference type="Gene3D" id="3.40.50.720">
    <property type="entry name" value="NAD(P)-binding Rossmann-like Domain"/>
    <property type="match status" value="1"/>
</dbReference>
<keyword evidence="5" id="KW-1185">Reference proteome</keyword>
<evidence type="ECO:0000256" key="2">
    <source>
        <dbReference type="ARBA" id="ARBA00023002"/>
    </source>
</evidence>
<dbReference type="InterPro" id="IPR036291">
    <property type="entry name" value="NAD(P)-bd_dom_sf"/>
</dbReference>
<evidence type="ECO:0000313" key="4">
    <source>
        <dbReference type="EMBL" id="MFC0211160.1"/>
    </source>
</evidence>
<dbReference type="CDD" id="cd05374">
    <property type="entry name" value="17beta-HSD-like_SDR_c"/>
    <property type="match status" value="1"/>
</dbReference>
<evidence type="ECO:0000313" key="5">
    <source>
        <dbReference type="Proteomes" id="UP001589776"/>
    </source>
</evidence>
<comment type="similarity">
    <text evidence="1 3">Belongs to the short-chain dehydrogenases/reductases (SDR) family.</text>
</comment>
<organism evidence="4 5">
    <name type="scientific">Paenibacillus chartarius</name>
    <dbReference type="NCBI Taxonomy" id="747481"/>
    <lineage>
        <taxon>Bacteria</taxon>
        <taxon>Bacillati</taxon>
        <taxon>Bacillota</taxon>
        <taxon>Bacilli</taxon>
        <taxon>Bacillales</taxon>
        <taxon>Paenibacillaceae</taxon>
        <taxon>Paenibacillus</taxon>
    </lineage>
</organism>
<reference evidence="4 5" key="1">
    <citation type="submission" date="2024-09" db="EMBL/GenBank/DDBJ databases">
        <authorList>
            <person name="Sun Q."/>
            <person name="Mori K."/>
        </authorList>
    </citation>
    <scope>NUCLEOTIDE SEQUENCE [LARGE SCALE GENOMIC DNA]</scope>
    <source>
        <strain evidence="4 5">CCM 7759</strain>
    </source>
</reference>
<accession>A0ABV6DEW1</accession>
<dbReference type="SUPFAM" id="SSF51735">
    <property type="entry name" value="NAD(P)-binding Rossmann-fold domains"/>
    <property type="match status" value="1"/>
</dbReference>
<sequence length="285" mass="30799">MTSRGSSGMPVAIVTGASSGFGLGTCVELARGGCFVVATMRDLSKRGPLLEQARQAGVEGRLVCECLDVTIEARTEELVRQIVATYGRIDVLVNNAGIAVAGFTEEIGLQGWKRQFDTNVFGVIAMTKAVLPYMREAGRGRIIQIGSISGRFGFPAMGPYTASKFALEGFSESLRLELLPFGVHVSIVEPGPYQTNIWSRGDFHADPHSAYARLASGVQSMMKQSAASGGDPSEVAELIARIALSRRPPKLRYPIGRGVRRNIALKQLLPWSWIELVVKRVLGHP</sequence>
<comment type="caution">
    <text evidence="4">The sequence shown here is derived from an EMBL/GenBank/DDBJ whole genome shotgun (WGS) entry which is preliminary data.</text>
</comment>
<dbReference type="PANTHER" id="PTHR43976">
    <property type="entry name" value="SHORT CHAIN DEHYDROGENASE"/>
    <property type="match status" value="1"/>
</dbReference>
<dbReference type="EMBL" id="JBHLWN010000012">
    <property type="protein sequence ID" value="MFC0211160.1"/>
    <property type="molecule type" value="Genomic_DNA"/>
</dbReference>
<dbReference type="InterPro" id="IPR051911">
    <property type="entry name" value="SDR_oxidoreductase"/>
</dbReference>
<proteinExistence type="inferred from homology"/>
<dbReference type="PANTHER" id="PTHR43976:SF16">
    <property type="entry name" value="SHORT-CHAIN DEHYDROGENASE_REDUCTASE FAMILY PROTEIN"/>
    <property type="match status" value="1"/>
</dbReference>
<dbReference type="InterPro" id="IPR020904">
    <property type="entry name" value="Sc_DH/Rdtase_CS"/>
</dbReference>
<dbReference type="PRINTS" id="PR00081">
    <property type="entry name" value="GDHRDH"/>
</dbReference>